<reference evidence="2" key="1">
    <citation type="submission" date="2018-07" db="EMBL/GenBank/DDBJ databases">
        <title>Genome assembly of strain Ka43.</title>
        <authorList>
            <person name="Kukolya J."/>
            <person name="Nagy I."/>
            <person name="Horvath B."/>
            <person name="Toth A."/>
        </authorList>
    </citation>
    <scope>NUCLEOTIDE SEQUENCE</scope>
    <source>
        <strain evidence="2">KB43</strain>
    </source>
</reference>
<keyword evidence="2" id="KW-0456">Lyase</keyword>
<evidence type="ECO:0000259" key="1">
    <source>
        <dbReference type="PROSITE" id="PS51819"/>
    </source>
</evidence>
<dbReference type="Pfam" id="PF00903">
    <property type="entry name" value="Glyoxalase"/>
    <property type="match status" value="1"/>
</dbReference>
<gene>
    <name evidence="2" type="ORF">C4F51_02075</name>
</gene>
<dbReference type="PROSITE" id="PS51819">
    <property type="entry name" value="VOC"/>
    <property type="match status" value="1"/>
</dbReference>
<dbReference type="EMBL" id="PRDL01000001">
    <property type="protein sequence ID" value="MBE8715972.1"/>
    <property type="molecule type" value="Genomic_DNA"/>
</dbReference>
<evidence type="ECO:0000313" key="2">
    <source>
        <dbReference type="EMBL" id="MBE8715972.1"/>
    </source>
</evidence>
<accession>A0A928V0B9</accession>
<dbReference type="InterPro" id="IPR004360">
    <property type="entry name" value="Glyas_Fos-R_dOase_dom"/>
</dbReference>
<evidence type="ECO:0000313" key="3">
    <source>
        <dbReference type="Proteomes" id="UP000652567"/>
    </source>
</evidence>
<sequence>MSKMIFINLPVVNLNTAIAFYTALGFENNPQFTDETAACMVWSEAIHVMLLTHDKWHTFTARPVPPVTSSEVMLALALDSREAVDALIRAASENGGTADINPVQDHGFMYGRSLLDPDGHIWEAFWMDMAAASGVEAGA</sequence>
<keyword evidence="3" id="KW-1185">Reference proteome</keyword>
<feature type="domain" description="VOC" evidence="1">
    <location>
        <begin position="3"/>
        <end position="127"/>
    </location>
</feature>
<dbReference type="Proteomes" id="UP000652567">
    <property type="component" value="Unassembled WGS sequence"/>
</dbReference>
<dbReference type="PANTHER" id="PTHR36503">
    <property type="entry name" value="BLR2520 PROTEIN"/>
    <property type="match status" value="1"/>
</dbReference>
<dbReference type="InterPro" id="IPR029068">
    <property type="entry name" value="Glyas_Bleomycin-R_OHBP_Dase"/>
</dbReference>
<dbReference type="PANTHER" id="PTHR36503:SF2">
    <property type="entry name" value="BLR2408 PROTEIN"/>
    <property type="match status" value="1"/>
</dbReference>
<dbReference type="Gene3D" id="3.10.180.10">
    <property type="entry name" value="2,3-Dihydroxybiphenyl 1,2-Dioxygenase, domain 1"/>
    <property type="match status" value="1"/>
</dbReference>
<dbReference type="SUPFAM" id="SSF54593">
    <property type="entry name" value="Glyoxalase/Bleomycin resistance protein/Dihydroxybiphenyl dioxygenase"/>
    <property type="match status" value="1"/>
</dbReference>
<protein>
    <submittedName>
        <fullName evidence="2">Lactoylglutathione lyase</fullName>
    </submittedName>
</protein>
<organism evidence="2 3">
    <name type="scientific">Cellvibrio polysaccharolyticus</name>
    <dbReference type="NCBI Taxonomy" id="2082724"/>
    <lineage>
        <taxon>Bacteria</taxon>
        <taxon>Pseudomonadati</taxon>
        <taxon>Pseudomonadota</taxon>
        <taxon>Gammaproteobacteria</taxon>
        <taxon>Cellvibrionales</taxon>
        <taxon>Cellvibrionaceae</taxon>
        <taxon>Cellvibrio</taxon>
    </lineage>
</organism>
<dbReference type="GO" id="GO:0016829">
    <property type="term" value="F:lyase activity"/>
    <property type="evidence" value="ECO:0007669"/>
    <property type="project" value="UniProtKB-KW"/>
</dbReference>
<dbReference type="RefSeq" id="WP_193906719.1">
    <property type="nucleotide sequence ID" value="NZ_PRDL01000001.1"/>
</dbReference>
<dbReference type="InterPro" id="IPR037523">
    <property type="entry name" value="VOC_core"/>
</dbReference>
<proteinExistence type="predicted"/>
<comment type="caution">
    <text evidence="2">The sequence shown here is derived from an EMBL/GenBank/DDBJ whole genome shotgun (WGS) entry which is preliminary data.</text>
</comment>
<dbReference type="AlphaFoldDB" id="A0A928V0B9"/>
<name>A0A928V0B9_9GAMM</name>